<evidence type="ECO:0000313" key="2">
    <source>
        <dbReference type="Proteomes" id="UP001597273"/>
    </source>
</evidence>
<dbReference type="EMBL" id="JBHUFW010000004">
    <property type="protein sequence ID" value="MFD1862551.1"/>
    <property type="molecule type" value="Genomic_DNA"/>
</dbReference>
<organism evidence="1 2">
    <name type="scientific">Planococcus chinensis</name>
    <dbReference type="NCBI Taxonomy" id="272917"/>
    <lineage>
        <taxon>Bacteria</taxon>
        <taxon>Bacillati</taxon>
        <taxon>Bacillota</taxon>
        <taxon>Bacilli</taxon>
        <taxon>Bacillales</taxon>
        <taxon>Caryophanaceae</taxon>
        <taxon>Planococcus</taxon>
    </lineage>
</organism>
<keyword evidence="2" id="KW-1185">Reference proteome</keyword>
<name>A0ABW4QG54_9BACL</name>
<accession>A0ABW4QG54</accession>
<dbReference type="RefSeq" id="WP_204892411.1">
    <property type="nucleotide sequence ID" value="NZ_JBHUFW010000004.1"/>
</dbReference>
<sequence length="319" mass="36865">MKKSMLCLSALLVLLGGCGIEPTYKTTVKDFMDEKGLIRSYAHDEGSGHLSESIGLYMEYLVGAEEEDSFREQAEKLERHFAAKKEGDVFIRWQLAEGTQVNALIDDLRIISALEAASEKFGNEDYALTAKRLEESIARKQTRDGYLHDFYDWKLELPAERITLSYLIDGKAVPEETLDLLRQADGEPVFFPEYYDYKKSSFIEAAEIHMIDQLLIALNRAKIGVKSAEFDRWLAAEWKSEKKLYGRYNRKSAEPAVEYESLAVYSYLYDYFHAIGETGPADEVFRYAEKLATNDLLEKSHFFDYIHYQRMLQKHKTEE</sequence>
<dbReference type="Gene3D" id="1.50.10.10">
    <property type="match status" value="1"/>
</dbReference>
<comment type="caution">
    <text evidence="1">The sequence shown here is derived from an EMBL/GenBank/DDBJ whole genome shotgun (WGS) entry which is preliminary data.</text>
</comment>
<dbReference type="InterPro" id="IPR012341">
    <property type="entry name" value="6hp_glycosidase-like_sf"/>
</dbReference>
<dbReference type="Proteomes" id="UP001597273">
    <property type="component" value="Unassembled WGS sequence"/>
</dbReference>
<reference evidence="2" key="1">
    <citation type="journal article" date="2019" name="Int. J. Syst. Evol. Microbiol.">
        <title>The Global Catalogue of Microorganisms (GCM) 10K type strain sequencing project: providing services to taxonomists for standard genome sequencing and annotation.</title>
        <authorList>
            <consortium name="The Broad Institute Genomics Platform"/>
            <consortium name="The Broad Institute Genome Sequencing Center for Infectious Disease"/>
            <person name="Wu L."/>
            <person name="Ma J."/>
        </authorList>
    </citation>
    <scope>NUCLEOTIDE SEQUENCE [LARGE SCALE GENOMIC DNA]</scope>
    <source>
        <strain evidence="2">CGMCC 1.15475</strain>
    </source>
</reference>
<gene>
    <name evidence="1" type="ORF">ACFSDB_06390</name>
</gene>
<evidence type="ECO:0000313" key="1">
    <source>
        <dbReference type="EMBL" id="MFD1862551.1"/>
    </source>
</evidence>
<protein>
    <recommendedName>
        <fullName evidence="3">Lipoprotein</fullName>
    </recommendedName>
</protein>
<dbReference type="SUPFAM" id="SSF48208">
    <property type="entry name" value="Six-hairpin glycosidases"/>
    <property type="match status" value="1"/>
</dbReference>
<dbReference type="PROSITE" id="PS51257">
    <property type="entry name" value="PROKAR_LIPOPROTEIN"/>
    <property type="match status" value="1"/>
</dbReference>
<dbReference type="InterPro" id="IPR008928">
    <property type="entry name" value="6-hairpin_glycosidase_sf"/>
</dbReference>
<proteinExistence type="predicted"/>
<evidence type="ECO:0008006" key="3">
    <source>
        <dbReference type="Google" id="ProtNLM"/>
    </source>
</evidence>